<dbReference type="Proteomes" id="UP000564378">
    <property type="component" value="Unassembled WGS sequence"/>
</dbReference>
<dbReference type="InterPro" id="IPR041492">
    <property type="entry name" value="HAD_2"/>
</dbReference>
<dbReference type="AlphaFoldDB" id="A0A842HTR2"/>
<dbReference type="GO" id="GO:0006281">
    <property type="term" value="P:DNA repair"/>
    <property type="evidence" value="ECO:0007669"/>
    <property type="project" value="TreeGrafter"/>
</dbReference>
<accession>A0A842HTR2</accession>
<comment type="pathway">
    <text evidence="2">Organic acid metabolism; glycolate biosynthesis; glycolate from 2-phosphoglycolate: step 1/1.</text>
</comment>
<dbReference type="GO" id="GO:0005829">
    <property type="term" value="C:cytosol"/>
    <property type="evidence" value="ECO:0007669"/>
    <property type="project" value="TreeGrafter"/>
</dbReference>
<comment type="caution">
    <text evidence="5">The sequence shown here is derived from an EMBL/GenBank/DDBJ whole genome shotgun (WGS) entry which is preliminary data.</text>
</comment>
<dbReference type="EMBL" id="JACJVJ010000001">
    <property type="protein sequence ID" value="MBC2777318.1"/>
    <property type="molecule type" value="Genomic_DNA"/>
</dbReference>
<dbReference type="SFLD" id="SFLDS00003">
    <property type="entry name" value="Haloacid_Dehalogenase"/>
    <property type="match status" value="1"/>
</dbReference>
<dbReference type="NCBIfam" id="TIGR01549">
    <property type="entry name" value="HAD-SF-IA-v1"/>
    <property type="match status" value="1"/>
</dbReference>
<dbReference type="InterPro" id="IPR050155">
    <property type="entry name" value="HAD-like_hydrolase_sf"/>
</dbReference>
<dbReference type="InterPro" id="IPR023214">
    <property type="entry name" value="HAD_sf"/>
</dbReference>
<dbReference type="Gene3D" id="1.10.150.240">
    <property type="entry name" value="Putative phosphatase, domain 2"/>
    <property type="match status" value="1"/>
</dbReference>
<evidence type="ECO:0000256" key="2">
    <source>
        <dbReference type="ARBA" id="ARBA00004818"/>
    </source>
</evidence>
<comment type="catalytic activity">
    <reaction evidence="1">
        <text>2-phosphoglycolate + H2O = glycolate + phosphate</text>
        <dbReference type="Rhea" id="RHEA:14369"/>
        <dbReference type="ChEBI" id="CHEBI:15377"/>
        <dbReference type="ChEBI" id="CHEBI:29805"/>
        <dbReference type="ChEBI" id="CHEBI:43474"/>
        <dbReference type="ChEBI" id="CHEBI:58033"/>
        <dbReference type="EC" id="3.1.3.18"/>
    </reaction>
</comment>
<dbReference type="GO" id="GO:0008967">
    <property type="term" value="F:phosphoglycolate phosphatase activity"/>
    <property type="evidence" value="ECO:0007669"/>
    <property type="project" value="UniProtKB-EC"/>
</dbReference>
<reference evidence="5 6" key="1">
    <citation type="submission" date="2020-08" db="EMBL/GenBank/DDBJ databases">
        <title>Draft genome sequence of Parasphingopyxis sp. GrpM-11.</title>
        <authorList>
            <person name="Oh J."/>
            <person name="Roh D.-H."/>
        </authorList>
    </citation>
    <scope>NUCLEOTIDE SEQUENCE [LARGE SCALE GENOMIC DNA]</scope>
    <source>
        <strain evidence="5 6">GrpM-11</strain>
    </source>
</reference>
<dbReference type="RefSeq" id="WP_185800537.1">
    <property type="nucleotide sequence ID" value="NZ_JACJVJ010000001.1"/>
</dbReference>
<organism evidence="5 6">
    <name type="scientific">Parasphingopyxis marina</name>
    <dbReference type="NCBI Taxonomy" id="2761622"/>
    <lineage>
        <taxon>Bacteria</taxon>
        <taxon>Pseudomonadati</taxon>
        <taxon>Pseudomonadota</taxon>
        <taxon>Alphaproteobacteria</taxon>
        <taxon>Sphingomonadales</taxon>
        <taxon>Sphingomonadaceae</taxon>
        <taxon>Parasphingopyxis</taxon>
    </lineage>
</organism>
<comment type="similarity">
    <text evidence="3">Belongs to the HAD-like hydrolase superfamily. CbbY/CbbZ/Gph/YieH family.</text>
</comment>
<proteinExistence type="inferred from homology"/>
<keyword evidence="6" id="KW-1185">Reference proteome</keyword>
<dbReference type="EC" id="3.1.3.18" evidence="4"/>
<dbReference type="SFLD" id="SFLDG01129">
    <property type="entry name" value="C1.5:_HAD__Beta-PGM__Phosphata"/>
    <property type="match status" value="1"/>
</dbReference>
<keyword evidence="5" id="KW-0378">Hydrolase</keyword>
<dbReference type="InterPro" id="IPR023198">
    <property type="entry name" value="PGP-like_dom2"/>
</dbReference>
<evidence type="ECO:0000313" key="6">
    <source>
        <dbReference type="Proteomes" id="UP000564378"/>
    </source>
</evidence>
<dbReference type="SUPFAM" id="SSF56784">
    <property type="entry name" value="HAD-like"/>
    <property type="match status" value="1"/>
</dbReference>
<dbReference type="Pfam" id="PF13419">
    <property type="entry name" value="HAD_2"/>
    <property type="match status" value="1"/>
</dbReference>
<protein>
    <recommendedName>
        <fullName evidence="4">phosphoglycolate phosphatase</fullName>
        <ecNumber evidence="4">3.1.3.18</ecNumber>
    </recommendedName>
</protein>
<dbReference type="InterPro" id="IPR006439">
    <property type="entry name" value="HAD-SF_hydro_IA"/>
</dbReference>
<sequence>MTASSNTPFPFDLVGFDLDGTLLDTSDELTEAVNYTLGRLGRPAFSRDEVKPMIGLGAKHMLKVGLEASGETSDELLYEWLPVLLEFYGDNLGSGSHPYPGLLPAMDRLDAMGVKMAVVTNKYERFAVKLLEAVGLAPRFGCIIGGDTMGKGFSKPHRAPIDEMMKRCAAERGAFIGDSIYDIGAGKNAGIPTVAVSFGFLHQPVEELGADAIIDHYDELIPALTRLG</sequence>
<name>A0A842HTR2_9SPHN</name>
<evidence type="ECO:0000313" key="5">
    <source>
        <dbReference type="EMBL" id="MBC2777318.1"/>
    </source>
</evidence>
<evidence type="ECO:0000256" key="3">
    <source>
        <dbReference type="ARBA" id="ARBA00006171"/>
    </source>
</evidence>
<dbReference type="Gene3D" id="3.40.50.1000">
    <property type="entry name" value="HAD superfamily/HAD-like"/>
    <property type="match status" value="1"/>
</dbReference>
<dbReference type="PANTHER" id="PTHR43434">
    <property type="entry name" value="PHOSPHOGLYCOLATE PHOSPHATASE"/>
    <property type="match status" value="1"/>
</dbReference>
<dbReference type="PANTHER" id="PTHR43434:SF1">
    <property type="entry name" value="PHOSPHOGLYCOLATE PHOSPHATASE"/>
    <property type="match status" value="1"/>
</dbReference>
<evidence type="ECO:0000256" key="4">
    <source>
        <dbReference type="ARBA" id="ARBA00013078"/>
    </source>
</evidence>
<evidence type="ECO:0000256" key="1">
    <source>
        <dbReference type="ARBA" id="ARBA00000830"/>
    </source>
</evidence>
<dbReference type="InterPro" id="IPR036412">
    <property type="entry name" value="HAD-like_sf"/>
</dbReference>
<gene>
    <name evidence="5" type="ORF">H6P80_06765</name>
</gene>